<evidence type="ECO:0000313" key="1">
    <source>
        <dbReference type="EMBL" id="BBE11086.1"/>
    </source>
</evidence>
<keyword evidence="2" id="KW-1185">Reference proteome</keyword>
<gene>
    <name evidence="1" type="ORF">HH1059_14530</name>
</gene>
<dbReference type="Proteomes" id="UP000218890">
    <property type="component" value="Chromosome"/>
</dbReference>
<proteinExistence type="predicted"/>
<organism evidence="1 2">
    <name type="scientific">Halorhodospira halochloris</name>
    <name type="common">Ectothiorhodospira halochloris</name>
    <dbReference type="NCBI Taxonomy" id="1052"/>
    <lineage>
        <taxon>Bacteria</taxon>
        <taxon>Pseudomonadati</taxon>
        <taxon>Pseudomonadota</taxon>
        <taxon>Gammaproteobacteria</taxon>
        <taxon>Chromatiales</taxon>
        <taxon>Ectothiorhodospiraceae</taxon>
        <taxon>Halorhodospira</taxon>
    </lineage>
</organism>
<name>A0A2Z6EZN8_HALHR</name>
<reference evidence="1" key="1">
    <citation type="submission" date="2016-02" db="EMBL/GenBank/DDBJ databases">
        <title>Halorhodospira halochloris DSM-1059 complete genome, version 2.</title>
        <authorList>
            <person name="Tsukatani Y."/>
        </authorList>
    </citation>
    <scope>NUCLEOTIDE SEQUENCE</scope>
    <source>
        <strain evidence="1">DSM 1059</strain>
    </source>
</reference>
<accession>A0A2Z6EZN8</accession>
<protein>
    <submittedName>
        <fullName evidence="1">Uncharacterized protein</fullName>
    </submittedName>
</protein>
<sequence>MAGDVTKWAGKVTVAGSMLGEEPDNEETDYGNRSNYSFGDTDLYSCLGHQDLARV</sequence>
<dbReference type="AlphaFoldDB" id="A0A2Z6EZN8"/>
<dbReference type="KEGG" id="hhk:HH1059_14530"/>
<dbReference type="EMBL" id="AP017372">
    <property type="protein sequence ID" value="BBE11086.1"/>
    <property type="molecule type" value="Genomic_DNA"/>
</dbReference>
<evidence type="ECO:0000313" key="2">
    <source>
        <dbReference type="Proteomes" id="UP000218890"/>
    </source>
</evidence>